<dbReference type="Proteomes" id="UP000199533">
    <property type="component" value="Unassembled WGS sequence"/>
</dbReference>
<dbReference type="RefSeq" id="WP_090701080.1">
    <property type="nucleotide sequence ID" value="NZ_FOSP01000023.1"/>
</dbReference>
<dbReference type="GO" id="GO:0043138">
    <property type="term" value="F:3'-5' DNA helicase activity"/>
    <property type="evidence" value="ECO:0007669"/>
    <property type="project" value="UniProtKB-EC"/>
</dbReference>
<dbReference type="PROSITE" id="PS51217">
    <property type="entry name" value="UVRD_HELICASE_CTER"/>
    <property type="match status" value="1"/>
</dbReference>
<keyword evidence="3 12" id="KW-0378">Hydrolase</keyword>
<evidence type="ECO:0000256" key="5">
    <source>
        <dbReference type="ARBA" id="ARBA00022840"/>
    </source>
</evidence>
<dbReference type="GO" id="GO:0016887">
    <property type="term" value="F:ATP hydrolysis activity"/>
    <property type="evidence" value="ECO:0007669"/>
    <property type="project" value="RHEA"/>
</dbReference>
<dbReference type="STRING" id="52441.SAMN05216302_102324"/>
<dbReference type="OrthoDB" id="5905204at2"/>
<dbReference type="InterPro" id="IPR013986">
    <property type="entry name" value="DExx_box_DNA_helicase_dom_sf"/>
</dbReference>
<evidence type="ECO:0000256" key="8">
    <source>
        <dbReference type="ARBA" id="ARBA00034617"/>
    </source>
</evidence>
<keyword evidence="4 12" id="KW-0347">Helicase</keyword>
<evidence type="ECO:0000256" key="11">
    <source>
        <dbReference type="ARBA" id="ARBA00048988"/>
    </source>
</evidence>
<evidence type="ECO:0000313" key="15">
    <source>
        <dbReference type="EMBL" id="SFK96792.1"/>
    </source>
</evidence>
<sequence>MSSSLLADLNTQQLEAITLPHQSVLVLAGAGSGKTRVLTTRIAYLIQSGQVSPFSILAVTFTNKAAKEMLTRIHALLPVNTRGMWMGTFHGLCHRLLRAHYQEAGLPQTFQILDTADQLATIKRILKSLSVDDKRFPPRQVQWFINNAKESGQRAADVIVDDPFSSHLLDFYLAYEQQCNREGVVDFAELLLRSYELLTRNEILRDHYRERFDYILVDEFQDTNRLQYNWLKLLAGVGTKHAAAVFVVGDDDQSIYAFRGADTGNMKDFERDFGISKVIKLEQNYRSHGNILDAANALIENNTERLGKNLWTAEGMGEPLRVYRAFNDFDEASFIVDEIRALHVDGVPLSQIALLYRANAQSRVLEHTLFKAALPYRVYGGMRFFERMEVKHALAYLRLIANPEDDNALLRVINFPARGIGARSLEQLQDEARQQNSSLWAAALHRCGEAATAVESDTKNKRGVAGFVGVIQVMRQGWENLPLAQIVERMLVQSGLMGHYQTVRESADRLENLHELVNAAISFVHEAEDGSLTAFLAHASLEAGEHQAGSGQDALQLMTIHASKGLEFHSVFLSGLEEGLFPHENSLNEKNGLEEERRLMYVAMTRARRRLYLSLAQSRMLHGQTRYNIPSRFLDEIPEKFLKWLRSPAGDGFSFDRSFTTKDLGTRSAVEVRKKDPFNRELPVEGQWRIGQTVAHVKFGEGVILDYEGSGSDARVQVNFGRAGTKWLMLEYARLTPV</sequence>
<dbReference type="Gene3D" id="3.40.50.300">
    <property type="entry name" value="P-loop containing nucleotide triphosphate hydrolases"/>
    <property type="match status" value="2"/>
</dbReference>
<dbReference type="GO" id="GO:0005829">
    <property type="term" value="C:cytosol"/>
    <property type="evidence" value="ECO:0007669"/>
    <property type="project" value="TreeGrafter"/>
</dbReference>
<dbReference type="InterPro" id="IPR014017">
    <property type="entry name" value="DNA_helicase_UvrD-like_C"/>
</dbReference>
<feature type="binding site" evidence="12">
    <location>
        <begin position="28"/>
        <end position="35"/>
    </location>
    <ligand>
        <name>ATP</name>
        <dbReference type="ChEBI" id="CHEBI:30616"/>
    </ligand>
</feature>
<evidence type="ECO:0000256" key="12">
    <source>
        <dbReference type="PROSITE-ProRule" id="PRU00560"/>
    </source>
</evidence>
<gene>
    <name evidence="15" type="ORF">SAMN05216302_102324</name>
</gene>
<protein>
    <recommendedName>
        <fullName evidence="9">DNA 3'-5' helicase</fullName>
        <ecNumber evidence="9">5.6.2.4</ecNumber>
    </recommendedName>
    <alternativeName>
        <fullName evidence="10">DNA 3'-5' helicase II</fullName>
    </alternativeName>
</protein>
<evidence type="ECO:0000259" key="13">
    <source>
        <dbReference type="PROSITE" id="PS51198"/>
    </source>
</evidence>
<organism evidence="15 16">
    <name type="scientific">Nitrosomonas aestuarii</name>
    <dbReference type="NCBI Taxonomy" id="52441"/>
    <lineage>
        <taxon>Bacteria</taxon>
        <taxon>Pseudomonadati</taxon>
        <taxon>Pseudomonadota</taxon>
        <taxon>Betaproteobacteria</taxon>
        <taxon>Nitrosomonadales</taxon>
        <taxon>Nitrosomonadaceae</taxon>
        <taxon>Nitrosomonas</taxon>
    </lineage>
</organism>
<evidence type="ECO:0000256" key="10">
    <source>
        <dbReference type="ARBA" id="ARBA00034923"/>
    </source>
</evidence>
<dbReference type="GO" id="GO:0033202">
    <property type="term" value="C:DNA helicase complex"/>
    <property type="evidence" value="ECO:0007669"/>
    <property type="project" value="TreeGrafter"/>
</dbReference>
<dbReference type="Pfam" id="PF00580">
    <property type="entry name" value="UvrD-helicase"/>
    <property type="match status" value="1"/>
</dbReference>
<dbReference type="GO" id="GO:0000725">
    <property type="term" value="P:recombinational repair"/>
    <property type="evidence" value="ECO:0007669"/>
    <property type="project" value="TreeGrafter"/>
</dbReference>
<dbReference type="Pfam" id="PF21196">
    <property type="entry name" value="PcrA_UvrD_tudor"/>
    <property type="match status" value="1"/>
</dbReference>
<keyword evidence="16" id="KW-1185">Reference proteome</keyword>
<reference evidence="16" key="1">
    <citation type="submission" date="2016-10" db="EMBL/GenBank/DDBJ databases">
        <authorList>
            <person name="Varghese N."/>
            <person name="Submissions S."/>
        </authorList>
    </citation>
    <scope>NUCLEOTIDE SEQUENCE [LARGE SCALE GENOMIC DNA]</scope>
    <source>
        <strain evidence="16">Nm69</strain>
    </source>
</reference>
<dbReference type="Gene3D" id="1.10.486.10">
    <property type="entry name" value="PCRA, domain 4"/>
    <property type="match status" value="1"/>
</dbReference>
<dbReference type="InterPro" id="IPR027417">
    <property type="entry name" value="P-loop_NTPase"/>
</dbReference>
<evidence type="ECO:0000256" key="2">
    <source>
        <dbReference type="ARBA" id="ARBA00022741"/>
    </source>
</evidence>
<dbReference type="InterPro" id="IPR014016">
    <property type="entry name" value="UvrD-like_ATP-bd"/>
</dbReference>
<dbReference type="PANTHER" id="PTHR11070:SF2">
    <property type="entry name" value="ATP-DEPENDENT DNA HELICASE SRS2"/>
    <property type="match status" value="1"/>
</dbReference>
<keyword evidence="5 12" id="KW-0067">ATP-binding</keyword>
<dbReference type="CDD" id="cd18807">
    <property type="entry name" value="SF1_C_UvrD"/>
    <property type="match status" value="1"/>
</dbReference>
<dbReference type="CDD" id="cd17932">
    <property type="entry name" value="DEXQc_UvrD"/>
    <property type="match status" value="1"/>
</dbReference>
<comment type="similarity">
    <text evidence="1">Belongs to the helicase family. UvrD subfamily.</text>
</comment>
<keyword evidence="7" id="KW-0413">Isomerase</keyword>
<evidence type="ECO:0000256" key="9">
    <source>
        <dbReference type="ARBA" id="ARBA00034808"/>
    </source>
</evidence>
<evidence type="ECO:0000256" key="6">
    <source>
        <dbReference type="ARBA" id="ARBA00023125"/>
    </source>
</evidence>
<comment type="catalytic activity">
    <reaction evidence="8">
        <text>Couples ATP hydrolysis with the unwinding of duplex DNA by translocating in the 3'-5' direction.</text>
        <dbReference type="EC" id="5.6.2.4"/>
    </reaction>
</comment>
<dbReference type="AlphaFoldDB" id="A0A1I4DT40"/>
<evidence type="ECO:0000259" key="14">
    <source>
        <dbReference type="PROSITE" id="PS51217"/>
    </source>
</evidence>
<evidence type="ECO:0000256" key="7">
    <source>
        <dbReference type="ARBA" id="ARBA00023235"/>
    </source>
</evidence>
<evidence type="ECO:0000256" key="1">
    <source>
        <dbReference type="ARBA" id="ARBA00009922"/>
    </source>
</evidence>
<dbReference type="EMBL" id="FOSP01000023">
    <property type="protein sequence ID" value="SFK96792.1"/>
    <property type="molecule type" value="Genomic_DNA"/>
</dbReference>
<accession>A0A1I4DT40</accession>
<keyword evidence="6" id="KW-0238">DNA-binding</keyword>
<comment type="catalytic activity">
    <reaction evidence="11">
        <text>ATP + H2O = ADP + phosphate + H(+)</text>
        <dbReference type="Rhea" id="RHEA:13065"/>
        <dbReference type="ChEBI" id="CHEBI:15377"/>
        <dbReference type="ChEBI" id="CHEBI:15378"/>
        <dbReference type="ChEBI" id="CHEBI:30616"/>
        <dbReference type="ChEBI" id="CHEBI:43474"/>
        <dbReference type="ChEBI" id="CHEBI:456216"/>
        <dbReference type="EC" id="5.6.2.4"/>
    </reaction>
</comment>
<dbReference type="EC" id="5.6.2.4" evidence="9"/>
<dbReference type="GO" id="GO:0003677">
    <property type="term" value="F:DNA binding"/>
    <property type="evidence" value="ECO:0007669"/>
    <property type="project" value="UniProtKB-KW"/>
</dbReference>
<feature type="domain" description="UvrD-like helicase ATP-binding" evidence="13">
    <location>
        <begin position="7"/>
        <end position="288"/>
    </location>
</feature>
<dbReference type="SUPFAM" id="SSF52540">
    <property type="entry name" value="P-loop containing nucleoside triphosphate hydrolases"/>
    <property type="match status" value="1"/>
</dbReference>
<keyword evidence="2 12" id="KW-0547">Nucleotide-binding</keyword>
<dbReference type="PANTHER" id="PTHR11070">
    <property type="entry name" value="UVRD / RECB / PCRA DNA HELICASE FAMILY MEMBER"/>
    <property type="match status" value="1"/>
</dbReference>
<evidence type="ECO:0000313" key="16">
    <source>
        <dbReference type="Proteomes" id="UP000199533"/>
    </source>
</evidence>
<dbReference type="Pfam" id="PF13361">
    <property type="entry name" value="UvrD_C"/>
    <property type="match status" value="1"/>
</dbReference>
<feature type="domain" description="UvrD-like helicase C-terminal" evidence="14">
    <location>
        <begin position="289"/>
        <end position="565"/>
    </location>
</feature>
<dbReference type="InterPro" id="IPR000212">
    <property type="entry name" value="DNA_helicase_UvrD/REP"/>
</dbReference>
<proteinExistence type="inferred from homology"/>
<name>A0A1I4DT40_9PROT</name>
<dbReference type="GO" id="GO:0005524">
    <property type="term" value="F:ATP binding"/>
    <property type="evidence" value="ECO:0007669"/>
    <property type="project" value="UniProtKB-UniRule"/>
</dbReference>
<evidence type="ECO:0000256" key="4">
    <source>
        <dbReference type="ARBA" id="ARBA00022806"/>
    </source>
</evidence>
<evidence type="ECO:0000256" key="3">
    <source>
        <dbReference type="ARBA" id="ARBA00022801"/>
    </source>
</evidence>
<dbReference type="PROSITE" id="PS51198">
    <property type="entry name" value="UVRD_HELICASE_ATP_BIND"/>
    <property type="match status" value="1"/>
</dbReference>
<dbReference type="Gene3D" id="1.10.10.160">
    <property type="match status" value="1"/>
</dbReference>